<feature type="non-terminal residue" evidence="1">
    <location>
        <position position="108"/>
    </location>
</feature>
<keyword evidence="2" id="KW-1185">Reference proteome</keyword>
<name>A0AAN5IFA2_9BILA</name>
<dbReference type="EMBL" id="BTRK01000006">
    <property type="protein sequence ID" value="GMR62160.1"/>
    <property type="molecule type" value="Genomic_DNA"/>
</dbReference>
<accession>A0AAN5IFA2</accession>
<dbReference type="Proteomes" id="UP001328107">
    <property type="component" value="Unassembled WGS sequence"/>
</dbReference>
<evidence type="ECO:0000313" key="1">
    <source>
        <dbReference type="EMBL" id="GMR62160.1"/>
    </source>
</evidence>
<gene>
    <name evidence="1" type="ORF">PMAYCL1PPCAC_32355</name>
</gene>
<sequence>ALVVEEDGVEELRDERIHHRLQSICVGHPRRQQHENLAFNAAHLTNDRIREHVLTALLHSVAHFLRVDTVDGKEGIVDVRQLVRELHADRLAHGDVRLEDVEQLAEDL</sequence>
<organism evidence="1 2">
    <name type="scientific">Pristionchus mayeri</name>
    <dbReference type="NCBI Taxonomy" id="1317129"/>
    <lineage>
        <taxon>Eukaryota</taxon>
        <taxon>Metazoa</taxon>
        <taxon>Ecdysozoa</taxon>
        <taxon>Nematoda</taxon>
        <taxon>Chromadorea</taxon>
        <taxon>Rhabditida</taxon>
        <taxon>Rhabditina</taxon>
        <taxon>Diplogasteromorpha</taxon>
        <taxon>Diplogasteroidea</taxon>
        <taxon>Neodiplogasteridae</taxon>
        <taxon>Pristionchus</taxon>
    </lineage>
</organism>
<protein>
    <submittedName>
        <fullName evidence="1">Uncharacterized protein</fullName>
    </submittedName>
</protein>
<comment type="caution">
    <text evidence="1">The sequence shown here is derived from an EMBL/GenBank/DDBJ whole genome shotgun (WGS) entry which is preliminary data.</text>
</comment>
<feature type="non-terminal residue" evidence="1">
    <location>
        <position position="1"/>
    </location>
</feature>
<evidence type="ECO:0000313" key="2">
    <source>
        <dbReference type="Proteomes" id="UP001328107"/>
    </source>
</evidence>
<dbReference type="AlphaFoldDB" id="A0AAN5IFA2"/>
<proteinExistence type="predicted"/>
<reference evidence="2" key="1">
    <citation type="submission" date="2022-10" db="EMBL/GenBank/DDBJ databases">
        <title>Genome assembly of Pristionchus species.</title>
        <authorList>
            <person name="Yoshida K."/>
            <person name="Sommer R.J."/>
        </authorList>
    </citation>
    <scope>NUCLEOTIDE SEQUENCE [LARGE SCALE GENOMIC DNA]</scope>
    <source>
        <strain evidence="2">RS5460</strain>
    </source>
</reference>